<evidence type="ECO:0000313" key="7">
    <source>
        <dbReference type="Proteomes" id="UP000008810"/>
    </source>
</evidence>
<comment type="subcellular location">
    <subcellularLocation>
        <location evidence="4">Secreted</location>
        <location evidence="4">Extracellular space</location>
        <location evidence="4">Apoplast</location>
    </subcellularLocation>
</comment>
<keyword evidence="4" id="KW-0052">Apoplast</keyword>
<evidence type="ECO:0000256" key="2">
    <source>
        <dbReference type="ARBA" id="ARBA00011738"/>
    </source>
</evidence>
<dbReference type="Pfam" id="PF03018">
    <property type="entry name" value="Dirigent"/>
    <property type="match status" value="1"/>
</dbReference>
<dbReference type="InterPro" id="IPR044859">
    <property type="entry name" value="Allene_oxi_cyc_Dirigent"/>
</dbReference>
<dbReference type="GO" id="GO:0048046">
    <property type="term" value="C:apoplast"/>
    <property type="evidence" value="ECO:0007669"/>
    <property type="project" value="UniProtKB-SubCell"/>
</dbReference>
<name>A0A2K2DSG5_BRADI</name>
<dbReference type="GO" id="GO:0009699">
    <property type="term" value="P:phenylpropanoid biosynthetic process"/>
    <property type="evidence" value="ECO:0007669"/>
    <property type="project" value="UniProtKB-ARBA"/>
</dbReference>
<dbReference type="InterPro" id="IPR004265">
    <property type="entry name" value="Dirigent"/>
</dbReference>
<evidence type="ECO:0000313" key="5">
    <source>
        <dbReference type="EMBL" id="PNT77216.1"/>
    </source>
</evidence>
<comment type="function">
    <text evidence="4">Dirigent proteins impart stereoselectivity on the phenoxy radical-coupling reaction, yielding optically active lignans from two molecules of coniferyl alcohol in the biosynthesis of lignans, flavonolignans, and alkaloids and thus plays a central role in plant secondary metabolism.</text>
</comment>
<reference evidence="5" key="2">
    <citation type="submission" date="2017-06" db="EMBL/GenBank/DDBJ databases">
        <title>WGS assembly of Brachypodium distachyon.</title>
        <authorList>
            <consortium name="The International Brachypodium Initiative"/>
            <person name="Lucas S."/>
            <person name="Harmon-Smith M."/>
            <person name="Lail K."/>
            <person name="Tice H."/>
            <person name="Grimwood J."/>
            <person name="Bruce D."/>
            <person name="Barry K."/>
            <person name="Shu S."/>
            <person name="Lindquist E."/>
            <person name="Wang M."/>
            <person name="Pitluck S."/>
            <person name="Vogel J.P."/>
            <person name="Garvin D.F."/>
            <person name="Mockler T.C."/>
            <person name="Schmutz J."/>
            <person name="Rokhsar D."/>
            <person name="Bevan M.W."/>
        </authorList>
    </citation>
    <scope>NUCLEOTIDE SEQUENCE</scope>
    <source>
        <strain evidence="5">Bd21</strain>
    </source>
</reference>
<dbReference type="EnsemblPlants" id="PNT77216">
    <property type="protein sequence ID" value="PNT77216"/>
    <property type="gene ID" value="BRADI_1g59406v3"/>
</dbReference>
<dbReference type="PANTHER" id="PTHR21495">
    <property type="entry name" value="NUCLEOPORIN-RELATED"/>
    <property type="match status" value="1"/>
</dbReference>
<dbReference type="Gramene" id="PNT77216">
    <property type="protein sequence ID" value="PNT77216"/>
    <property type="gene ID" value="BRADI_1g59406v3"/>
</dbReference>
<comment type="subunit">
    <text evidence="2 4">Homodimer.</text>
</comment>
<reference evidence="5 6" key="1">
    <citation type="journal article" date="2010" name="Nature">
        <title>Genome sequencing and analysis of the model grass Brachypodium distachyon.</title>
        <authorList>
            <consortium name="International Brachypodium Initiative"/>
        </authorList>
    </citation>
    <scope>NUCLEOTIDE SEQUENCE [LARGE SCALE GENOMIC DNA]</scope>
    <source>
        <strain evidence="5 6">Bd21</strain>
    </source>
</reference>
<dbReference type="Proteomes" id="UP000008810">
    <property type="component" value="Chromosome 1"/>
</dbReference>
<dbReference type="Gene3D" id="2.40.480.10">
    <property type="entry name" value="Allene oxide cyclase-like"/>
    <property type="match status" value="1"/>
</dbReference>
<evidence type="ECO:0000256" key="3">
    <source>
        <dbReference type="ARBA" id="ARBA00022525"/>
    </source>
</evidence>
<evidence type="ECO:0000256" key="4">
    <source>
        <dbReference type="RuleBase" id="RU363099"/>
    </source>
</evidence>
<gene>
    <name evidence="6" type="primary">LOC112270728</name>
    <name evidence="5" type="ORF">BRADI_1g59406v3</name>
</gene>
<dbReference type="AlphaFoldDB" id="A0A2K2DSG5"/>
<evidence type="ECO:0000256" key="1">
    <source>
        <dbReference type="ARBA" id="ARBA00010746"/>
    </source>
</evidence>
<organism evidence="5">
    <name type="scientific">Brachypodium distachyon</name>
    <name type="common">Purple false brome</name>
    <name type="synonym">Trachynia distachya</name>
    <dbReference type="NCBI Taxonomy" id="15368"/>
    <lineage>
        <taxon>Eukaryota</taxon>
        <taxon>Viridiplantae</taxon>
        <taxon>Streptophyta</taxon>
        <taxon>Embryophyta</taxon>
        <taxon>Tracheophyta</taxon>
        <taxon>Spermatophyta</taxon>
        <taxon>Magnoliopsida</taxon>
        <taxon>Liliopsida</taxon>
        <taxon>Poales</taxon>
        <taxon>Poaceae</taxon>
        <taxon>BOP clade</taxon>
        <taxon>Pooideae</taxon>
        <taxon>Stipodae</taxon>
        <taxon>Brachypodieae</taxon>
        <taxon>Brachypodium</taxon>
    </lineage>
</organism>
<comment type="similarity">
    <text evidence="1 4">Belongs to the plant dirigent protein family.</text>
</comment>
<protein>
    <recommendedName>
        <fullName evidence="4">Dirigent protein</fullName>
    </recommendedName>
</protein>
<keyword evidence="7" id="KW-1185">Reference proteome</keyword>
<proteinExistence type="inferred from homology"/>
<dbReference type="EMBL" id="CM000880">
    <property type="protein sequence ID" value="PNT77216.1"/>
    <property type="molecule type" value="Genomic_DNA"/>
</dbReference>
<dbReference type="STRING" id="15368.A0A2K2DSG5"/>
<keyword evidence="3 4" id="KW-0964">Secreted</keyword>
<sequence length="164" mass="17314">MNWPLLTERTKLVNLHFYMHDITGGPGQTAARIVTGSAQHPGKLPGTFFGDTTAIDDLLTDGPGPASRPVGRAQGTYVLAAMDAPVLAVSATLKLTDGEYNGSTVVVAGRDDVLEPLRELAVVGGTGRLRRADGYVVWRTAQMLSPDHAVLELDVHATVPATSL</sequence>
<evidence type="ECO:0000313" key="6">
    <source>
        <dbReference type="EnsemblPlants" id="PNT77216"/>
    </source>
</evidence>
<accession>A0A2K2DSG5</accession>
<dbReference type="OrthoDB" id="639824at2759"/>
<reference evidence="6" key="3">
    <citation type="submission" date="2018-08" db="UniProtKB">
        <authorList>
            <consortium name="EnsemblPlants"/>
        </authorList>
    </citation>
    <scope>IDENTIFICATION</scope>
    <source>
        <strain evidence="6">cv. Bd21</strain>
    </source>
</reference>